<dbReference type="EMBL" id="ML211627">
    <property type="protein sequence ID" value="TFK81279.1"/>
    <property type="molecule type" value="Genomic_DNA"/>
</dbReference>
<protein>
    <recommendedName>
        <fullName evidence="1">Helitron helicase-like domain-containing protein</fullName>
    </recommendedName>
</protein>
<accession>A0A5C3NWX8</accession>
<feature type="non-terminal residue" evidence="2">
    <location>
        <position position="107"/>
    </location>
</feature>
<evidence type="ECO:0000259" key="1">
    <source>
        <dbReference type="Pfam" id="PF14214"/>
    </source>
</evidence>
<keyword evidence="3" id="KW-1185">Reference proteome</keyword>
<dbReference type="STRING" id="1314778.A0A5C3NWX8"/>
<sequence length="107" mass="12301">FTCNPDWPEIKAELLPGQAPSDRPDVVTRMFHLKQKAIFHDINHNRVLGAVSSYVYLDEWQKCSLPHVHSLFMMQALDKLHDMTAIDASIHAYWPDPVSEPCLFDLV</sequence>
<dbReference type="InterPro" id="IPR025476">
    <property type="entry name" value="Helitron_helicase-like"/>
</dbReference>
<dbReference type="Proteomes" id="UP000308197">
    <property type="component" value="Unassembled WGS sequence"/>
</dbReference>
<dbReference type="AlphaFoldDB" id="A0A5C3NWX8"/>
<gene>
    <name evidence="2" type="ORF">K466DRAFT_448289</name>
</gene>
<evidence type="ECO:0000313" key="2">
    <source>
        <dbReference type="EMBL" id="TFK81279.1"/>
    </source>
</evidence>
<proteinExistence type="predicted"/>
<reference evidence="2 3" key="1">
    <citation type="journal article" date="2019" name="Nat. Ecol. Evol.">
        <title>Megaphylogeny resolves global patterns of mushroom evolution.</title>
        <authorList>
            <person name="Varga T."/>
            <person name="Krizsan K."/>
            <person name="Foldi C."/>
            <person name="Dima B."/>
            <person name="Sanchez-Garcia M."/>
            <person name="Sanchez-Ramirez S."/>
            <person name="Szollosi G.J."/>
            <person name="Szarkandi J.G."/>
            <person name="Papp V."/>
            <person name="Albert L."/>
            <person name="Andreopoulos W."/>
            <person name="Angelini C."/>
            <person name="Antonin V."/>
            <person name="Barry K.W."/>
            <person name="Bougher N.L."/>
            <person name="Buchanan P."/>
            <person name="Buyck B."/>
            <person name="Bense V."/>
            <person name="Catcheside P."/>
            <person name="Chovatia M."/>
            <person name="Cooper J."/>
            <person name="Damon W."/>
            <person name="Desjardin D."/>
            <person name="Finy P."/>
            <person name="Geml J."/>
            <person name="Haridas S."/>
            <person name="Hughes K."/>
            <person name="Justo A."/>
            <person name="Karasinski D."/>
            <person name="Kautmanova I."/>
            <person name="Kiss B."/>
            <person name="Kocsube S."/>
            <person name="Kotiranta H."/>
            <person name="LaButti K.M."/>
            <person name="Lechner B.E."/>
            <person name="Liimatainen K."/>
            <person name="Lipzen A."/>
            <person name="Lukacs Z."/>
            <person name="Mihaltcheva S."/>
            <person name="Morgado L.N."/>
            <person name="Niskanen T."/>
            <person name="Noordeloos M.E."/>
            <person name="Ohm R.A."/>
            <person name="Ortiz-Santana B."/>
            <person name="Ovrebo C."/>
            <person name="Racz N."/>
            <person name="Riley R."/>
            <person name="Savchenko A."/>
            <person name="Shiryaev A."/>
            <person name="Soop K."/>
            <person name="Spirin V."/>
            <person name="Szebenyi C."/>
            <person name="Tomsovsky M."/>
            <person name="Tulloss R.E."/>
            <person name="Uehling J."/>
            <person name="Grigoriev I.V."/>
            <person name="Vagvolgyi C."/>
            <person name="Papp T."/>
            <person name="Martin F.M."/>
            <person name="Miettinen O."/>
            <person name="Hibbett D.S."/>
            <person name="Nagy L.G."/>
        </authorList>
    </citation>
    <scope>NUCLEOTIDE SEQUENCE [LARGE SCALE GENOMIC DNA]</scope>
    <source>
        <strain evidence="2 3">HHB13444</strain>
    </source>
</reference>
<name>A0A5C3NWX8_9APHY</name>
<dbReference type="InParanoid" id="A0A5C3NWX8"/>
<feature type="non-terminal residue" evidence="2">
    <location>
        <position position="1"/>
    </location>
</feature>
<dbReference type="Pfam" id="PF14214">
    <property type="entry name" value="Helitron_like_N"/>
    <property type="match status" value="1"/>
</dbReference>
<feature type="domain" description="Helitron helicase-like" evidence="1">
    <location>
        <begin position="1"/>
        <end position="71"/>
    </location>
</feature>
<organism evidence="2 3">
    <name type="scientific">Polyporus arcularius HHB13444</name>
    <dbReference type="NCBI Taxonomy" id="1314778"/>
    <lineage>
        <taxon>Eukaryota</taxon>
        <taxon>Fungi</taxon>
        <taxon>Dikarya</taxon>
        <taxon>Basidiomycota</taxon>
        <taxon>Agaricomycotina</taxon>
        <taxon>Agaricomycetes</taxon>
        <taxon>Polyporales</taxon>
        <taxon>Polyporaceae</taxon>
        <taxon>Polyporus</taxon>
    </lineage>
</organism>
<evidence type="ECO:0000313" key="3">
    <source>
        <dbReference type="Proteomes" id="UP000308197"/>
    </source>
</evidence>